<evidence type="ECO:0000313" key="3">
    <source>
        <dbReference type="Proteomes" id="UP000000707"/>
    </source>
</evidence>
<dbReference type="Proteomes" id="UP000000707">
    <property type="component" value="Unassembled WGS sequence"/>
</dbReference>
<feature type="compositionally biased region" description="Polar residues" evidence="1">
    <location>
        <begin position="45"/>
        <end position="54"/>
    </location>
</feature>
<keyword evidence="3" id="KW-1185">Reference proteome</keyword>
<dbReference type="EMBL" id="GL996527">
    <property type="protein sequence ID" value="EGV62145.1"/>
    <property type="molecule type" value="Genomic_DNA"/>
</dbReference>
<dbReference type="HOGENOM" id="CLU_2236278_0_0_1"/>
<organism evidence="3">
    <name type="scientific">Candida tenuis (strain ATCC 10573 / BCRC 21748 / CBS 615 / JCM 9827 / NBRC 10315 / NRRL Y-1498 / VKM Y-70)</name>
    <name type="common">Yeast</name>
    <name type="synonym">Yamadazyma tenuis</name>
    <dbReference type="NCBI Taxonomy" id="590646"/>
    <lineage>
        <taxon>Eukaryota</taxon>
        <taxon>Fungi</taxon>
        <taxon>Dikarya</taxon>
        <taxon>Ascomycota</taxon>
        <taxon>Saccharomycotina</taxon>
        <taxon>Pichiomycetes</taxon>
        <taxon>Debaryomycetaceae</taxon>
        <taxon>Yamadazyma</taxon>
    </lineage>
</organism>
<evidence type="ECO:0000256" key="1">
    <source>
        <dbReference type="SAM" id="MobiDB-lite"/>
    </source>
</evidence>
<gene>
    <name evidence="2" type="ORF">CANTEDRAFT_95038</name>
</gene>
<dbReference type="AlphaFoldDB" id="G3BB57"/>
<dbReference type="KEGG" id="cten:18250471"/>
<proteinExistence type="predicted"/>
<dbReference type="OrthoDB" id="6512918at2759"/>
<protein>
    <submittedName>
        <fullName evidence="2">Uncharacterized protein</fullName>
    </submittedName>
</protein>
<accession>G3BB57</accession>
<dbReference type="RefSeq" id="XP_006688315.1">
    <property type="nucleotide sequence ID" value="XM_006688252.1"/>
</dbReference>
<evidence type="ECO:0000313" key="2">
    <source>
        <dbReference type="EMBL" id="EGV62145.1"/>
    </source>
</evidence>
<dbReference type="GeneID" id="18250471"/>
<feature type="compositionally biased region" description="Polar residues" evidence="1">
    <location>
        <begin position="25"/>
        <end position="36"/>
    </location>
</feature>
<reference evidence="2 3" key="1">
    <citation type="journal article" date="2011" name="Proc. Natl. Acad. Sci. U.S.A.">
        <title>Comparative genomics of xylose-fermenting fungi for enhanced biofuel production.</title>
        <authorList>
            <person name="Wohlbach D.J."/>
            <person name="Kuo A."/>
            <person name="Sato T.K."/>
            <person name="Potts K.M."/>
            <person name="Salamov A.A."/>
            <person name="LaButti K.M."/>
            <person name="Sun H."/>
            <person name="Clum A."/>
            <person name="Pangilinan J.L."/>
            <person name="Lindquist E.A."/>
            <person name="Lucas S."/>
            <person name="Lapidus A."/>
            <person name="Jin M."/>
            <person name="Gunawan C."/>
            <person name="Balan V."/>
            <person name="Dale B.E."/>
            <person name="Jeffries T.W."/>
            <person name="Zinkel R."/>
            <person name="Barry K.W."/>
            <person name="Grigoriev I.V."/>
            <person name="Gasch A.P."/>
        </authorList>
    </citation>
    <scope>NUCLEOTIDE SEQUENCE [LARGE SCALE GENOMIC DNA]</scope>
    <source>
        <strain evidence="3">ATCC 10573 / BCRC 21748 / CBS 615 / JCM 9827 / NBRC 10315 / NRRL Y-1498 / VKM Y-70</strain>
    </source>
</reference>
<feature type="region of interest" description="Disordered" evidence="1">
    <location>
        <begin position="1"/>
        <end position="60"/>
    </location>
</feature>
<name>G3BB57_CANTC</name>
<sequence length="105" mass="12179">MSGEILRSNPNQANMSPGLHMDKVSISTVRPDSAQKNGAKRAAQSPITPSLRQSTTRRKINTKSVLEKDPVMWTIEYEGWKLRMQMERNMAIREFREMEMHFEDL</sequence>